<dbReference type="Pfam" id="PF08242">
    <property type="entry name" value="Methyltransf_12"/>
    <property type="match status" value="3"/>
</dbReference>
<dbReference type="GO" id="GO:0043041">
    <property type="term" value="P:amino acid activation for nonribosomal peptide biosynthetic process"/>
    <property type="evidence" value="ECO:0007669"/>
    <property type="project" value="TreeGrafter"/>
</dbReference>
<dbReference type="Gene3D" id="1.10.1200.10">
    <property type="entry name" value="ACP-like"/>
    <property type="match status" value="4"/>
</dbReference>
<dbReference type="NCBIfam" id="NF003417">
    <property type="entry name" value="PRK04813.1"/>
    <property type="match status" value="8"/>
</dbReference>
<dbReference type="InterPro" id="IPR000873">
    <property type="entry name" value="AMP-dep_synth/lig_dom"/>
</dbReference>
<evidence type="ECO:0000256" key="3">
    <source>
        <dbReference type="ARBA" id="ARBA00022553"/>
    </source>
</evidence>
<dbReference type="SUPFAM" id="SSF47336">
    <property type="entry name" value="ACP-like"/>
    <property type="match status" value="5"/>
</dbReference>
<dbReference type="InterPro" id="IPR036736">
    <property type="entry name" value="ACP-like_sf"/>
</dbReference>
<evidence type="ECO:0000256" key="6">
    <source>
        <dbReference type="SAM" id="MobiDB-lite"/>
    </source>
</evidence>
<dbReference type="EMBL" id="RSEC01000063">
    <property type="protein sequence ID" value="RSD07984.1"/>
    <property type="molecule type" value="Genomic_DNA"/>
</dbReference>
<dbReference type="InterPro" id="IPR013217">
    <property type="entry name" value="Methyltransf_12"/>
</dbReference>
<evidence type="ECO:0000256" key="4">
    <source>
        <dbReference type="ARBA" id="ARBA00022598"/>
    </source>
</evidence>
<dbReference type="FunFam" id="2.30.38.10:FF:000001">
    <property type="entry name" value="Non-ribosomal peptide synthetase PvdI"/>
    <property type="match status" value="5"/>
</dbReference>
<comment type="caution">
    <text evidence="8">The sequence shown here is derived from an EMBL/GenBank/DDBJ whole genome shotgun (WGS) entry which is preliminary data.</text>
</comment>
<dbReference type="InterPro" id="IPR025110">
    <property type="entry name" value="AMP-bd_C"/>
</dbReference>
<evidence type="ECO:0000313" key="8">
    <source>
        <dbReference type="EMBL" id="RSD07984.1"/>
    </source>
</evidence>
<accession>A0A427SVK0</accession>
<dbReference type="InterPro" id="IPR023213">
    <property type="entry name" value="CAT-like_dom_sf"/>
</dbReference>
<feature type="domain" description="Carrier" evidence="7">
    <location>
        <begin position="2505"/>
        <end position="2580"/>
    </location>
</feature>
<dbReference type="FunFam" id="3.40.50.12780:FF:000012">
    <property type="entry name" value="Non-ribosomal peptide synthetase"/>
    <property type="match status" value="3"/>
</dbReference>
<dbReference type="PANTHER" id="PTHR45527">
    <property type="entry name" value="NONRIBOSOMAL PEPTIDE SYNTHETASE"/>
    <property type="match status" value="1"/>
</dbReference>
<dbReference type="CDD" id="cd02440">
    <property type="entry name" value="AdoMet_MTases"/>
    <property type="match status" value="3"/>
</dbReference>
<dbReference type="SUPFAM" id="SSF56801">
    <property type="entry name" value="Acetyl-CoA synthetase-like"/>
    <property type="match status" value="5"/>
</dbReference>
<organism evidence="8 9">
    <name type="scientific">Amycolatopsis eburnea</name>
    <dbReference type="NCBI Taxonomy" id="2267691"/>
    <lineage>
        <taxon>Bacteria</taxon>
        <taxon>Bacillati</taxon>
        <taxon>Actinomycetota</taxon>
        <taxon>Actinomycetes</taxon>
        <taxon>Pseudonocardiales</taxon>
        <taxon>Pseudonocardiaceae</taxon>
        <taxon>Amycolatopsis</taxon>
    </lineage>
</organism>
<dbReference type="PROSITE" id="PS00012">
    <property type="entry name" value="PHOSPHOPANTETHEINE"/>
    <property type="match status" value="4"/>
</dbReference>
<dbReference type="PROSITE" id="PS50075">
    <property type="entry name" value="CARRIER"/>
    <property type="match status" value="5"/>
</dbReference>
<dbReference type="NCBIfam" id="TIGR01733">
    <property type="entry name" value="AA-adenyl-dom"/>
    <property type="match status" value="5"/>
</dbReference>
<dbReference type="RefSeq" id="WP_125316253.1">
    <property type="nucleotide sequence ID" value="NZ_RSEC01000063.1"/>
</dbReference>
<dbReference type="CDD" id="cd19540">
    <property type="entry name" value="LCL_NRPS-like"/>
    <property type="match status" value="4"/>
</dbReference>
<dbReference type="Gene3D" id="3.30.559.10">
    <property type="entry name" value="Chloramphenicol acetyltransferase-like domain"/>
    <property type="match status" value="4"/>
</dbReference>
<evidence type="ECO:0000256" key="1">
    <source>
        <dbReference type="ARBA" id="ARBA00001957"/>
    </source>
</evidence>
<reference evidence="8 9" key="1">
    <citation type="submission" date="2018-12" db="EMBL/GenBank/DDBJ databases">
        <title>Amycolatopsis eburnea sp. nov. actinomycete associate with arbuscular mycorrhiza fungal spore.</title>
        <authorList>
            <person name="Lumyong S."/>
            <person name="Chaiya L."/>
        </authorList>
    </citation>
    <scope>NUCLEOTIDE SEQUENCE [LARGE SCALE GENOMIC DNA]</scope>
    <source>
        <strain evidence="8 9">GLM-1</strain>
    </source>
</reference>
<feature type="domain" description="Carrier" evidence="7">
    <location>
        <begin position="1122"/>
        <end position="1197"/>
    </location>
</feature>
<dbReference type="Gene3D" id="3.30.559.30">
    <property type="entry name" value="Nonribosomal peptide synthetase, condensation domain"/>
    <property type="match status" value="5"/>
</dbReference>
<evidence type="ECO:0000256" key="5">
    <source>
        <dbReference type="ARBA" id="ARBA00022737"/>
    </source>
</evidence>
<dbReference type="InterPro" id="IPR001242">
    <property type="entry name" value="Condensation_dom"/>
</dbReference>
<dbReference type="GO" id="GO:0031177">
    <property type="term" value="F:phosphopantetheine binding"/>
    <property type="evidence" value="ECO:0007669"/>
    <property type="project" value="InterPro"/>
</dbReference>
<dbReference type="InterPro" id="IPR006162">
    <property type="entry name" value="Ppantetheine_attach_site"/>
</dbReference>
<dbReference type="Gene3D" id="3.40.50.1820">
    <property type="entry name" value="alpha/beta hydrolase"/>
    <property type="match status" value="1"/>
</dbReference>
<dbReference type="Gene3D" id="3.30.300.30">
    <property type="match status" value="8"/>
</dbReference>
<proteinExistence type="predicted"/>
<keyword evidence="4" id="KW-0436">Ligase</keyword>
<dbReference type="Pfam" id="PF00668">
    <property type="entry name" value="Condensation"/>
    <property type="match status" value="4"/>
</dbReference>
<dbReference type="Gene3D" id="3.40.50.150">
    <property type="entry name" value="Vaccinia Virus protein VP39"/>
    <property type="match status" value="3"/>
</dbReference>
<keyword evidence="3" id="KW-0597">Phosphoprotein</keyword>
<dbReference type="CDD" id="cd17646">
    <property type="entry name" value="A_NRPS_AB3403-like"/>
    <property type="match status" value="1"/>
</dbReference>
<dbReference type="Gene3D" id="3.40.50.980">
    <property type="match status" value="10"/>
</dbReference>
<dbReference type="InterPro" id="IPR045851">
    <property type="entry name" value="AMP-bd_C_sf"/>
</dbReference>
<dbReference type="InterPro" id="IPR020806">
    <property type="entry name" value="PKS_PP-bd"/>
</dbReference>
<dbReference type="FunFam" id="3.40.50.980:FF:000002">
    <property type="entry name" value="Enterobactin synthetase component F"/>
    <property type="match status" value="1"/>
</dbReference>
<dbReference type="Pfam" id="PF00550">
    <property type="entry name" value="PP-binding"/>
    <property type="match status" value="5"/>
</dbReference>
<protein>
    <submittedName>
        <fullName evidence="8">Amino acid adenylation domain-containing protein</fullName>
    </submittedName>
</protein>
<feature type="domain" description="Carrier" evidence="7">
    <location>
        <begin position="3937"/>
        <end position="4012"/>
    </location>
</feature>
<dbReference type="InterPro" id="IPR029058">
    <property type="entry name" value="AB_hydrolase_fold"/>
</dbReference>
<dbReference type="PANTHER" id="PTHR45527:SF1">
    <property type="entry name" value="FATTY ACID SYNTHASE"/>
    <property type="match status" value="1"/>
</dbReference>
<feature type="region of interest" description="Disordered" evidence="6">
    <location>
        <begin position="2487"/>
        <end position="2507"/>
    </location>
</feature>
<keyword evidence="9" id="KW-1185">Reference proteome</keyword>
<dbReference type="Gene3D" id="2.30.38.10">
    <property type="entry name" value="Luciferase, Domain 3"/>
    <property type="match status" value="5"/>
</dbReference>
<keyword evidence="2" id="KW-0596">Phosphopantetheine</keyword>
<evidence type="ECO:0000259" key="7">
    <source>
        <dbReference type="PROSITE" id="PS50075"/>
    </source>
</evidence>
<dbReference type="Proteomes" id="UP000267081">
    <property type="component" value="Unassembled WGS sequence"/>
</dbReference>
<dbReference type="FunFam" id="3.40.50.980:FF:000001">
    <property type="entry name" value="Non-ribosomal peptide synthetase"/>
    <property type="match status" value="3"/>
</dbReference>
<feature type="domain" description="Carrier" evidence="7">
    <location>
        <begin position="4949"/>
        <end position="5024"/>
    </location>
</feature>
<dbReference type="SUPFAM" id="SSF52777">
    <property type="entry name" value="CoA-dependent acyltransferases"/>
    <property type="match status" value="9"/>
</dbReference>
<gene>
    <name evidence="8" type="ORF">EIY87_45245</name>
</gene>
<dbReference type="InterPro" id="IPR009081">
    <property type="entry name" value="PP-bd_ACP"/>
</dbReference>
<dbReference type="OrthoDB" id="2472181at2"/>
<dbReference type="GO" id="GO:0016874">
    <property type="term" value="F:ligase activity"/>
    <property type="evidence" value="ECO:0007669"/>
    <property type="project" value="UniProtKB-KW"/>
</dbReference>
<keyword evidence="5" id="KW-0677">Repeat</keyword>
<dbReference type="CDD" id="cd05930">
    <property type="entry name" value="A_NRPS"/>
    <property type="match status" value="2"/>
</dbReference>
<feature type="domain" description="Carrier" evidence="7">
    <location>
        <begin position="5989"/>
        <end position="6064"/>
    </location>
</feature>
<dbReference type="FunFam" id="3.30.559.30:FF:000001">
    <property type="entry name" value="Non-ribosomal peptide synthetase"/>
    <property type="match status" value="3"/>
</dbReference>
<dbReference type="SMART" id="SM00823">
    <property type="entry name" value="PKS_PP"/>
    <property type="match status" value="5"/>
</dbReference>
<dbReference type="FunFam" id="1.10.1200.10:FF:000016">
    <property type="entry name" value="Non-ribosomal peptide synthase"/>
    <property type="match status" value="4"/>
</dbReference>
<dbReference type="Pfam" id="PF00501">
    <property type="entry name" value="AMP-binding"/>
    <property type="match status" value="5"/>
</dbReference>
<name>A0A427SVK0_9PSEU</name>
<evidence type="ECO:0000313" key="9">
    <source>
        <dbReference type="Proteomes" id="UP000267081"/>
    </source>
</evidence>
<dbReference type="GO" id="GO:0005829">
    <property type="term" value="C:cytosol"/>
    <property type="evidence" value="ECO:0007669"/>
    <property type="project" value="TreeGrafter"/>
</dbReference>
<dbReference type="GO" id="GO:0009403">
    <property type="term" value="P:toxin biosynthetic process"/>
    <property type="evidence" value="ECO:0007669"/>
    <property type="project" value="UniProtKB-ARBA"/>
</dbReference>
<evidence type="ECO:0000256" key="2">
    <source>
        <dbReference type="ARBA" id="ARBA00022450"/>
    </source>
</evidence>
<dbReference type="InterPro" id="IPR020845">
    <property type="entry name" value="AMP-binding_CS"/>
</dbReference>
<dbReference type="GO" id="GO:0008610">
    <property type="term" value="P:lipid biosynthetic process"/>
    <property type="evidence" value="ECO:0007669"/>
    <property type="project" value="UniProtKB-ARBA"/>
</dbReference>
<dbReference type="SUPFAM" id="SSF53335">
    <property type="entry name" value="S-adenosyl-L-methionine-dependent methyltransferases"/>
    <property type="match status" value="3"/>
</dbReference>
<dbReference type="GO" id="GO:0072330">
    <property type="term" value="P:monocarboxylic acid biosynthetic process"/>
    <property type="evidence" value="ECO:0007669"/>
    <property type="project" value="UniProtKB-ARBA"/>
</dbReference>
<dbReference type="FunFam" id="3.30.559.10:FF:000012">
    <property type="entry name" value="Non-ribosomal peptide synthetase"/>
    <property type="match status" value="1"/>
</dbReference>
<dbReference type="InterPro" id="IPR029063">
    <property type="entry name" value="SAM-dependent_MTases_sf"/>
</dbReference>
<sequence length="6065" mass="651509">MSNGDAVQQVSELGFWRDRLASAPKELPLPVDRPYPAEPATPVVLGRPVPEVDELTLLAAFTVLLSRYAGTADVLLGIGSLVPLRVDLGGSPGFADVVARVREAREAALAHEVPFADLVAELDPEPGRGGALLVNVGFGAKTDLPLDLNLTAAGLRYRPDVLDESTVDRMLGHLGHLLAEAAERPQWPVDRLALMSAPELREILDGWNDTDLATPLSTLPELFAARVREHPDAVALVFEDEELTYAELDARANRLAHVLIGRGAGPERVVALAVPRSLEMIVAELAVLKAGAAYLPLDQDYPAERIAFMVSDARPVCVVTTSELAGRFDGDVLLLDEADLDAAPATDPAAPIVPANAAYVIYTSGSTGRPKGVVVSHAGVAKLVATQSERFGVGPHSRVLQFASPSFDVAFWDLCLGLLSGGRLVIVPAERRVPGPELAEYAHAKGVDFMILPPALLAEFPEDCDLPRDSVLLAGTERVSPELVRRWAPGRRMFNAYGPTEATTNSTLGLCDPEIAPGSAVPIGVPDPGTRAYVLDAHLAPVPVGAVGELYLAGSGLARGYLGRPGLTAERFVADPFGSGGRLYRTGDLVKWLPDGRLVFLGRADDQVKIRGYRIELGEIESVLAEHPRVGQSVVVAQDGRLIAYAVPVPDRDQAAEQGHVAEWHDVHEEMLAGSRGIEENFAGWNSSYDGSQIPLSEMREWHAATIDRIRSLANPALSRESAALGRVLEIGVGSGLILSRIAPDAEEYWGVDLSESAIENVRREVAATSFASKVHLAARPAHDLGELPDEPFDTVIINSVAQYFPSADYLAEVVKTAAGVLKPGGTIFLGDIRNLRSLRAFRTAVELRHGRGDVAAVDQAIAREGELVLDPDFFPALARGLDGFDDVDLWVKRGHAHNELTRHRYDVVLRKGSRPAAADEQVVAFGDLGAVERFLAAEAPERLRVTGIPDARLSGELAAVRGLDDAAPAAALEALDRRDGVDPEALHRLGDSAGYRVAVTLAAEPGELEAVFDRPNVAFGASDAPKAAFGASDATKATLGRTYRPGRRTGAPGSYANNPAARRETGAFVASLRAHVRDRLPLYMVPSAFVVLDKLPVLASGKLDRKALPSPERFTAGPGRAPRNPVEQLLCEMFADVLGVPQAGPDDDFFALGGHSLLATRLVQRIRAAVGAEVPVRAVFDAPTPAALAELLAGPVTGTERRPLTRVTERPERLPLSFAQQRLWFLHGLEGGSATYNVPLVMRLSGELDVDALRSALNDVLARHEALRTVFPVVDGVPYQEVLPEGTVGLTVRDVSDVDAEVDALVRGIFDLGAGVPVRAELLTVDPRRHVLVLVVHHIAADGWSLSPLWQDIAAAYRARLRGDAPEWTPLPVQYADYTLWQRELLAAEEGKQLDYWRGALDGLPERITLPLDRPHPAVSAYRGGFFTFAWDAGLQAGLADLARACGASPFMVVHAGLTALLSRLGGGTDIPIGTPIAGRTDPALDDLVGFFVNTLVLRVDTGGDPSFRDLVARVRERSLDAYAHQDVPFERLVEALNPARSLAHHPLFQTMLAWQNTPGAGVELPGLTVTEQPVGTGTAKFDLWFSFTERADGLHGQAEFNAEVFDRATVTGLLDRLEVLLRQVVSAPDRRLGTLDVLTPAERDGLEATWSGPVEDVPAVTVPELFAAQATRTPDHLALVFEDDELTYAELDAASNRLARVLAARGAGPERVVALALPRSTHLVTAILAVLKTGAAYLPLDPSYPADRIAFMLEDAAPALVLAVGETAVPGALLLDDPDTVAGVSDAPLDVVLRPENPAYVIYTSGSTGRPKGVVVPHEGIVNRLLWMQDEYALTGDDRVLQKTPSSFDVSVWEFLWPLVTGATEVLARPDGHKDPAYLARLIRDRGITTVHFVPSMLQVFLQEPAAGECTSLRRVLCSGEALPPDAVTQFGRVLDAELHNLYGPTEASVDVTAWHTSTVDSTVPIGRPVWNTRTYVLDAALRPVPPGTAGELYLAGVQLARGYLGRAGLTAERFVADPFGAPGTRMYRTGDLARFRADGVLEFLGRGDEQVKIRGFRVEPGEIAATLSAHDDVAHAVVVAREDRPGDVRLVGYVVPADTESAAGDETEQVGEWRALYDSMYSGDGDAFAGWNSSYTGEPIPVAEMREWRDAIVTRIRSLAPKRVLEIGVGTGLLLTELAPDCETYWGTDFSAEVIAALGRRVEADPELAGRVELRTRDAADVTGLPSGFFDTIVLNSVIQYFPSGTYLLDVVRKALDLLAPGGALFVGDVRDLRQVRAFHTAVAEVRGGDVEQNLLREKELLVAPEFFAGLDGVAADVRVKRGRAVNELTQYRYDVVLRPGAAAEPDVPVLAWGADVSTVDAVGARLGDGVRVDGVPNGRIADGVDPEDWYELGEARGFRTVVTWSAAGDGSVDVLFTTGETAGAFRPGSGPLLSYTGNPGRFRRVSTLSADLRALAAERLPEHMVPSAIVVLDALPVTANGKLDRRALPSPDPVAPTSDREPRTSLERQLCELFADVLGLPRVGPDDSFFALGGHSLLATRLIARIRTTLNAELEVRSVFERPTAAGLAEVLGTAGGTARPPLVRQRRPEFVPLSGAQQRLWFLHHLEGPSATYNVPLIMRLEGDLDVEALRAALTDVVARHEALRTRFPQGDGVPYQDILPPAAVSLPVREVADVDAALTGLVRGPFDLEHEVPVRAELLRTGAGEHVFALVFHHIASDGWSMAPLWRDIATAYAARHAGEPPQWTALPVQYADYTLWQRELLGREDDPDSVLSAQLDYWRDALDGMPDRIELPLDRPHPATATFRGELHTFGWDAGLHARLAELARECGASVFMVVHAALAALLTRLGAGTDVPIGSPIAGRTDQALDDLVGFFVNTLVLRVDTGGEPSFRDLVARVRERNLDAYAHQDVPFERLVEVLNPARSLSYHPLFQVMIAGQNNARAEVTLPGLTVSEIPVTTGTSKFDLAISLTEREAGIDGVLEFNADVFDHAGADAILRRLEVLLRAALAEPDRPVGALDLLAGDERDRVLTEWAGSLDPAGTETFPGMFARRVAEAPDAIALVFEDEELTYAEVDARANRLANLLLARGAGLERVVALAVPRSLDMIVAELAVLKAGAAYLPIDVDYPADRIAYMAGDARPVCVVTTREVEAKLPATLPRVLLDDPALAEMSTVDPVVPVKPENAAYVIYTSGSSGRPKGVVLQHSGVAKLIATQVERFGVGPHSRVLQFASPSFDVAFWDLCLGLLSGGRLVVVPAERRVAGPALTEYAHRHAVDFMILPPALLDAMPADLDLPRDSVLLAGTERVSPELVRRWAPGRRMFNAYGPTEATTNSTLGESDPAELADATVVPIGVPDPGTRAYVLDAGLRPVPPGVVGELYLAGSGLARGYLGRPGLTAERFVADPFGSGGRLYRTGDLVKWLPDGRLVFLGRADDQVKIRGYRIELGEIESVLAEHPAVGQSVVVARDGRLIAYAVPSTGRDEAAELEHVGEWRELHENVFTDAAAGGLEENFTGWNSSYDGTEIPLDEMREWHAATIDRIRSLANPALSRESAGFGRVLEIGVGSGLILSRIAPDAEEYWGVDLSEKAIANLRRELAATSFAGKVHLAARPAHDLGELPDEPFDTVIINSVAQYFPSVGYLAEVIRTAAARVRPGGVVFLGDIRNLRSLRAFRTATELRHGRRDAAAADQAIAREGELVLDPDFFAALSRELDGFDDVDLWVKRGHAHNELTRHRYDVVLRKAPKPVPPAEDVVAFRSLDELETRLADGPARLRVTGVPNARLSGELAAVAALADGDADAALSALDSEQSGVDPETLHALGERHGYRVYATVTADAGTLEFVFTTGAPTRIHRTRPVRAALEALGNHPAGQRDTSALVAALRAHVRDRLPQYMVPSAFVLLDRLPLLASGKLDRRALPSPDQQAATTGRAPRTPVEEVLCGLFAEVLDTSAVGVDDDFFALGGHSLMATRLVARLRAVFGVELQVRSVFETPTVAGLATLLAAADASAARPALTRAEPRPDVLPLSFAQQRLWFLHRLEGPSATYNMPTAVRLTGALDVDALHTALSDVVGRHEALRTVFPEIGGEARQQVLEDVSIPLPVREVTAATLADAVSEAARTVFELETEIPLRAELLRLGAREHVLVLVFHHIASDGWSTAPLWRDLATAYTARQAGEAPQWTPLPVQYADYTLWQRDVLGEPVIEPQLEYWREALAGLPERIELPTDRPHPAEASYRGEQFTFGWDARLHSGLVDLARACGASVFMVVHAGLTAVLTRLGAGTDVPIGTSIAGRTDQALDDLVGFFVNTLVLRVDTGGDPTFRDLVARVRDRSLDAYAHQDVPFERLVEALNPARSLAYHPLFQTMLAWQNNAVADLTLPGLTVAEEPVRTGTSRADLVFFVGENAGAGIRGTAEYNSDVFDRESVEAILARLRTLLTAVVADPDTRIGAVDLLTEAEHDQLAPAPATPLPAKTPSALFAAQVARTPDATALVFGNERLSYTALDTRATTLARALLARGAGPERVVAVALPRSADLVVALLAVLKTGAAYLPLDRNHPAERVELMLTDARPHLVIAEDGFGDRLVRPGDTGPEPVWPSIDPDHPAYVIFTSGSTGRPKAVAGTQLALANRLHWGRGIAGGTRLAKSALTFIDGSTELLGGLVAGDPVVLADDVTATDPHALAALVRTSGAQVLTVVPSLLDTFAEDTDADAFASVTTWITSGEPLSAALAEKVASRWPSAKLVNLYGCSEVAGDSLAQECGPVAIGRPVANTRAYVLDAGLRPVPPGVRGELYLAGAGLARGYVGRPALTAERFVASPFDAGERMYRTGDLVRRRLDGALEFLGRADQQIKIRGFRVEPGEVEAVLTSDASVARAAVVARDNSLVAYVAPAGDPVALRALLAARLPEYLVPAAVVVLPELPVNANGKLDRAALPAPGTRAAGRVARTPAEQALCELFADVLGVPAVGPDDGFFALGGHSLLATRLVSRIRALLGVEVPIRAVFDAPTPARLAEVLDPGRESRPALRPAARPDVLPLSFAQQRLWFLDRLDGPSATYNIPWAWELTGAVDVGALQAAVRDVVARHEVLRTLLVAEQGTPRQIVLDPGDARARPDLVTETATDLDETVTAAASYCFTLDAEIPVRATLVSAGPERHVFVLLVHHTAGDGWSLPPLKRDLDTAYAARLRGDRPQWTPLPVQYADYTLWQREMFGRADDPDSLLGRQAAFWRDTLAGLPDELALPADRPRPARSTNRGSAVSFTVPAEVHRGLRALANGSDTSTFMVLQAALAALLTRLGAGTDIPLGTPVAGRTDHALEDLAGFFVNTLVLRTDTGGDPTFRDLLARVREADLAAYAHQDLPFEHLVELLNPARSLARHPLFQVMLAVYHSGTERERLLGLDAAYRDTGLRQAKFDLSFDLVETPEGIEGDLEFSLDLFDEPTARTLAERLVRLMTAVVADPDRPLSRIDVLEPLERERILREWGSGAPLTTAAPTVVDRLAAQVAATPDATALSDAGSSVTFAEFAARTDRLARWLASQGAGPEQVVALVLPRSAAVVEAIFGVFKTGAAYLPVDPDQPADRIAAILADAGAALVLTSRALPTPVPGALFVEDIVDTDAALTPPSPANPAYVLYTSGSTGRPKGVVIPHSGLVNLFHSHRERLYRPAVAAAGGRRLRVGHAWAFFFDASWQPQLWLLDGHEVHVVDDETRRDPARLAAVVRDRGLDFLELTPSHFTQLAEAGVIEGGRCALSVVGVGGEAVSQKLWETLRSMPGTAAYNLYGPTEATVDALVGRFADADRPVVGRPVHNTRAYVLDSGLSPVPAGVPGELYLAGAGLARGYHRRPSLTADRFVASPFEPGERMYRSGDLVRWRPDGQLEYLGRSDDQVKIRGFRIEPGEIETALTRHEDVAQALVVVREDRDKRLVAYTTPAAADPARLREFVARSLPEYMVPAAIVPLDAFPVTPNGKLDKAALPVPEFETRGRAPETPLEKTLCEIFAEVLHVAAVGADDDLFTLGGHSMLLVVLRTRITERLGTELPIAEFFRTPTAAGLAALLTRDTE</sequence>
<comment type="cofactor">
    <cofactor evidence="1">
        <name>pantetheine 4'-phosphate</name>
        <dbReference type="ChEBI" id="CHEBI:47942"/>
    </cofactor>
</comment>
<feature type="region of interest" description="Disordered" evidence="6">
    <location>
        <begin position="1040"/>
        <end position="1060"/>
    </location>
</feature>
<dbReference type="InterPro" id="IPR010071">
    <property type="entry name" value="AA_adenyl_dom"/>
</dbReference>
<dbReference type="FunFam" id="3.30.300.30:FF:000010">
    <property type="entry name" value="Enterobactin synthetase component F"/>
    <property type="match status" value="1"/>
</dbReference>
<dbReference type="Pfam" id="PF13193">
    <property type="entry name" value="AMP-binding_C"/>
    <property type="match status" value="2"/>
</dbReference>
<dbReference type="PROSITE" id="PS00455">
    <property type="entry name" value="AMP_BINDING"/>
    <property type="match status" value="5"/>
</dbReference>